<dbReference type="OrthoDB" id="277550at2"/>
<dbReference type="Pfam" id="PF14080">
    <property type="entry name" value="DUF4261"/>
    <property type="match status" value="1"/>
</dbReference>
<dbReference type="AlphaFoldDB" id="A0A0T5VV47"/>
<dbReference type="EMBL" id="LMZQ01000003">
    <property type="protein sequence ID" value="KRT17077.1"/>
    <property type="molecule type" value="Genomic_DNA"/>
</dbReference>
<evidence type="ECO:0000259" key="1">
    <source>
        <dbReference type="Pfam" id="PF14080"/>
    </source>
</evidence>
<reference evidence="2 3" key="1">
    <citation type="submission" date="2015-11" db="EMBL/GenBank/DDBJ databases">
        <title>Sequence of Pedobacter ginsenosidimutans.</title>
        <authorList>
            <person name="Carson E."/>
            <person name="Keyser V."/>
            <person name="Newman J."/>
            <person name="Miller J."/>
        </authorList>
    </citation>
    <scope>NUCLEOTIDE SEQUENCE [LARGE SCALE GENOMIC DNA]</scope>
    <source>
        <strain evidence="2 3">KACC 14530</strain>
    </source>
</reference>
<sequence>MGLFDIFKKKNIVEENEQIAENDPLENFPELLTTKLLFLDKPNFDSNQILTEVKKHFENVEHSFSENSFIFSFSDHPIQFADATIPAQCTIMIPDQGKSEVELPDAAFQQNWHWAEANQTAKNCTYEILITDLMSRTLPYKERLNVFMDFLVAVIKVTQPNAIYSAPGQKILNPTDIINIWDTDKIQTLYVLCNVRLYNAGTDTGHKELLMDTVGLHTIGLPDFQIRFSAADENEVANLLWTYAYYAYEFGDIIVDGNTLEGLKTGSKWKCEKQFSLVGPERIVVNVTSD</sequence>
<feature type="domain" description="DUF4261" evidence="1">
    <location>
        <begin position="212"/>
        <end position="286"/>
    </location>
</feature>
<comment type="caution">
    <text evidence="2">The sequence shown here is derived from an EMBL/GenBank/DDBJ whole genome shotgun (WGS) entry which is preliminary data.</text>
</comment>
<accession>A0A0T5VV47</accession>
<dbReference type="STRING" id="687842.ASU31_05225"/>
<keyword evidence="3" id="KW-1185">Reference proteome</keyword>
<organism evidence="2 3">
    <name type="scientific">Pedobacter ginsenosidimutans</name>
    <dbReference type="NCBI Taxonomy" id="687842"/>
    <lineage>
        <taxon>Bacteria</taxon>
        <taxon>Pseudomonadati</taxon>
        <taxon>Bacteroidota</taxon>
        <taxon>Sphingobacteriia</taxon>
        <taxon>Sphingobacteriales</taxon>
        <taxon>Sphingobacteriaceae</taxon>
        <taxon>Pedobacter</taxon>
    </lineage>
</organism>
<evidence type="ECO:0000313" key="3">
    <source>
        <dbReference type="Proteomes" id="UP000051950"/>
    </source>
</evidence>
<dbReference type="RefSeq" id="WP_057931324.1">
    <property type="nucleotide sequence ID" value="NZ_LMZQ01000003.1"/>
</dbReference>
<proteinExistence type="predicted"/>
<gene>
    <name evidence="2" type="ORF">ASU31_05225</name>
</gene>
<protein>
    <recommendedName>
        <fullName evidence="1">DUF4261 domain-containing protein</fullName>
    </recommendedName>
</protein>
<name>A0A0T5VV47_9SPHI</name>
<evidence type="ECO:0000313" key="2">
    <source>
        <dbReference type="EMBL" id="KRT17077.1"/>
    </source>
</evidence>
<dbReference type="InterPro" id="IPR025357">
    <property type="entry name" value="DUF4261"/>
</dbReference>
<dbReference type="Proteomes" id="UP000051950">
    <property type="component" value="Unassembled WGS sequence"/>
</dbReference>